<keyword evidence="4" id="KW-1185">Reference proteome</keyword>
<feature type="domain" description="AB hydrolase-1" evidence="2">
    <location>
        <begin position="31"/>
        <end position="271"/>
    </location>
</feature>
<dbReference type="InterPro" id="IPR029058">
    <property type="entry name" value="AB_hydrolase_fold"/>
</dbReference>
<dbReference type="InterPro" id="IPR000073">
    <property type="entry name" value="AB_hydrolase_1"/>
</dbReference>
<dbReference type="PANTHER" id="PTHR10992">
    <property type="entry name" value="METHYLESTERASE FAMILY MEMBER"/>
    <property type="match status" value="1"/>
</dbReference>
<accession>A0AA88RV78</accession>
<dbReference type="InterPro" id="IPR045889">
    <property type="entry name" value="MES/HNL"/>
</dbReference>
<evidence type="ECO:0000313" key="3">
    <source>
        <dbReference type="EMBL" id="KAK2991463.1"/>
    </source>
</evidence>
<evidence type="ECO:0000256" key="1">
    <source>
        <dbReference type="SAM" id="SignalP"/>
    </source>
</evidence>
<sequence length="283" mass="31872">MRERKKQVLLIFLIVLFVFETVNTKVSGKHFVLIHGSCLGAWSWYKLVPMLESSGHNVTALDLAASGINPKQVHDVPLISDYFQPLKDFMASLPSQERVILVGHSFGGLAISSAMENFSKKIYVAVFVTALMPGPTLNISTLNQESFRRQDSLLDSHYTYDAGPNNPPTSFIFGPLYLSTNVYQLSPIEDVAMATLLMRPLCLYSEEDMSKELKLSSKKYGTVRRVFLISREDKVTNKDFQLWMIENNPLNQVEEITGSDHMVMMSKPAELFLHLQGIAEKCS</sequence>
<dbReference type="Pfam" id="PF12697">
    <property type="entry name" value="Abhydrolase_6"/>
    <property type="match status" value="1"/>
</dbReference>
<evidence type="ECO:0000259" key="2">
    <source>
        <dbReference type="Pfam" id="PF12697"/>
    </source>
</evidence>
<dbReference type="AlphaFoldDB" id="A0AA88RV78"/>
<dbReference type="GO" id="GO:0009694">
    <property type="term" value="P:jasmonic acid metabolic process"/>
    <property type="evidence" value="ECO:0007669"/>
    <property type="project" value="TreeGrafter"/>
</dbReference>
<keyword evidence="1" id="KW-0732">Signal</keyword>
<name>A0AA88RV78_9ASTE</name>
<feature type="signal peptide" evidence="1">
    <location>
        <begin position="1"/>
        <end position="24"/>
    </location>
</feature>
<comment type="caution">
    <text evidence="3">The sequence shown here is derived from an EMBL/GenBank/DDBJ whole genome shotgun (WGS) entry which is preliminary data.</text>
</comment>
<proteinExistence type="predicted"/>
<reference evidence="3" key="1">
    <citation type="submission" date="2022-12" db="EMBL/GenBank/DDBJ databases">
        <title>Draft genome assemblies for two species of Escallonia (Escalloniales).</title>
        <authorList>
            <person name="Chanderbali A."/>
            <person name="Dervinis C."/>
            <person name="Anghel I."/>
            <person name="Soltis D."/>
            <person name="Soltis P."/>
            <person name="Zapata F."/>
        </authorList>
    </citation>
    <scope>NUCLEOTIDE SEQUENCE</scope>
    <source>
        <strain evidence="3">UCBG92.1500</strain>
        <tissue evidence="3">Leaf</tissue>
    </source>
</reference>
<organism evidence="3 4">
    <name type="scientific">Escallonia rubra</name>
    <dbReference type="NCBI Taxonomy" id="112253"/>
    <lineage>
        <taxon>Eukaryota</taxon>
        <taxon>Viridiplantae</taxon>
        <taxon>Streptophyta</taxon>
        <taxon>Embryophyta</taxon>
        <taxon>Tracheophyta</taxon>
        <taxon>Spermatophyta</taxon>
        <taxon>Magnoliopsida</taxon>
        <taxon>eudicotyledons</taxon>
        <taxon>Gunneridae</taxon>
        <taxon>Pentapetalae</taxon>
        <taxon>asterids</taxon>
        <taxon>campanulids</taxon>
        <taxon>Escalloniales</taxon>
        <taxon>Escalloniaceae</taxon>
        <taxon>Escallonia</taxon>
    </lineage>
</organism>
<dbReference type="GO" id="GO:0009696">
    <property type="term" value="P:salicylic acid metabolic process"/>
    <property type="evidence" value="ECO:0007669"/>
    <property type="project" value="TreeGrafter"/>
</dbReference>
<dbReference type="Gene3D" id="3.40.50.1820">
    <property type="entry name" value="alpha/beta hydrolase"/>
    <property type="match status" value="1"/>
</dbReference>
<dbReference type="GO" id="GO:0080030">
    <property type="term" value="F:methyl indole-3-acetate esterase activity"/>
    <property type="evidence" value="ECO:0007669"/>
    <property type="project" value="TreeGrafter"/>
</dbReference>
<dbReference type="GO" id="GO:0080032">
    <property type="term" value="F:methyl jasmonate esterase activity"/>
    <property type="evidence" value="ECO:0007669"/>
    <property type="project" value="TreeGrafter"/>
</dbReference>
<dbReference type="GO" id="GO:0080031">
    <property type="term" value="F:methyl salicylate esterase activity"/>
    <property type="evidence" value="ECO:0007669"/>
    <property type="project" value="TreeGrafter"/>
</dbReference>
<dbReference type="SUPFAM" id="SSF53474">
    <property type="entry name" value="alpha/beta-Hydrolases"/>
    <property type="match status" value="1"/>
</dbReference>
<dbReference type="FunFam" id="3.40.50.1820:FF:000051">
    <property type="entry name" value="(S)-hydroxynitrile lyase"/>
    <property type="match status" value="1"/>
</dbReference>
<evidence type="ECO:0000313" key="4">
    <source>
        <dbReference type="Proteomes" id="UP001187471"/>
    </source>
</evidence>
<protein>
    <recommendedName>
        <fullName evidence="2">AB hydrolase-1 domain-containing protein</fullName>
    </recommendedName>
</protein>
<dbReference type="EMBL" id="JAVXUO010000518">
    <property type="protein sequence ID" value="KAK2991463.1"/>
    <property type="molecule type" value="Genomic_DNA"/>
</dbReference>
<dbReference type="Proteomes" id="UP001187471">
    <property type="component" value="Unassembled WGS sequence"/>
</dbReference>
<dbReference type="PANTHER" id="PTHR10992:SF1002">
    <property type="entry name" value="SALICYLIC ACID-BINDING PROTEIN 2-LIKE"/>
    <property type="match status" value="1"/>
</dbReference>
<gene>
    <name evidence="3" type="ORF">RJ640_016498</name>
</gene>
<feature type="chain" id="PRO_5041704830" description="AB hydrolase-1 domain-containing protein" evidence="1">
    <location>
        <begin position="25"/>
        <end position="283"/>
    </location>
</feature>